<protein>
    <submittedName>
        <fullName evidence="2">Uncharacterized protein</fullName>
    </submittedName>
</protein>
<name>A0A164XB34_DAUCS</name>
<dbReference type="Proteomes" id="UP000077755">
    <property type="component" value="Chromosome 5"/>
</dbReference>
<keyword evidence="4" id="KW-1185">Reference proteome</keyword>
<dbReference type="EMBL" id="LNRQ01000005">
    <property type="protein sequence ID" value="KZM92938.1"/>
    <property type="molecule type" value="Genomic_DNA"/>
</dbReference>
<proteinExistence type="predicted"/>
<accession>A0A164XB34</accession>
<dbReference type="EMBL" id="CP093347">
    <property type="protein sequence ID" value="WOG99181.1"/>
    <property type="molecule type" value="Genomic_DNA"/>
</dbReference>
<keyword evidence="1" id="KW-0812">Transmembrane</keyword>
<gene>
    <name evidence="2" type="ORF">DCAR_016183</name>
    <name evidence="3" type="ORF">DCAR_0518529</name>
</gene>
<keyword evidence="1" id="KW-0472">Membrane</keyword>
<dbReference type="AlphaFoldDB" id="A0A164XB34"/>
<reference evidence="3" key="2">
    <citation type="submission" date="2022-03" db="EMBL/GenBank/DDBJ databases">
        <title>Draft title - Genomic analysis of global carrot germplasm unveils the trajectory of domestication and the origin of high carotenoid orange carrot.</title>
        <authorList>
            <person name="Iorizzo M."/>
            <person name="Ellison S."/>
            <person name="Senalik D."/>
            <person name="Macko-Podgorni A."/>
            <person name="Grzebelus D."/>
            <person name="Bostan H."/>
            <person name="Rolling W."/>
            <person name="Curaba J."/>
            <person name="Simon P."/>
        </authorList>
    </citation>
    <scope>NUCLEOTIDE SEQUENCE</scope>
    <source>
        <tissue evidence="3">Leaf</tissue>
    </source>
</reference>
<evidence type="ECO:0000313" key="2">
    <source>
        <dbReference type="EMBL" id="KZM92938.1"/>
    </source>
</evidence>
<feature type="transmembrane region" description="Helical" evidence="1">
    <location>
        <begin position="23"/>
        <end position="45"/>
    </location>
</feature>
<sequence>MDTFGENSVKLSLPRYISDVAQMFFRSCNGLVILGDIHVVLLYIWNPLTRSFN</sequence>
<evidence type="ECO:0000313" key="3">
    <source>
        <dbReference type="EMBL" id="WOG99181.1"/>
    </source>
</evidence>
<dbReference type="Gramene" id="KZM92938">
    <property type="protein sequence ID" value="KZM92938"/>
    <property type="gene ID" value="DCAR_016183"/>
</dbReference>
<keyword evidence="1" id="KW-1133">Transmembrane helix</keyword>
<evidence type="ECO:0000313" key="4">
    <source>
        <dbReference type="Proteomes" id="UP000077755"/>
    </source>
</evidence>
<reference evidence="2" key="1">
    <citation type="journal article" date="2016" name="Nat. Genet.">
        <title>A high-quality carrot genome assembly provides new insights into carotenoid accumulation and asterid genome evolution.</title>
        <authorList>
            <person name="Iorizzo M."/>
            <person name="Ellison S."/>
            <person name="Senalik D."/>
            <person name="Zeng P."/>
            <person name="Satapoomin P."/>
            <person name="Huang J."/>
            <person name="Bowman M."/>
            <person name="Iovene M."/>
            <person name="Sanseverino W."/>
            <person name="Cavagnaro P."/>
            <person name="Yildiz M."/>
            <person name="Macko-Podgorni A."/>
            <person name="Moranska E."/>
            <person name="Grzebelus E."/>
            <person name="Grzebelus D."/>
            <person name="Ashrafi H."/>
            <person name="Zheng Z."/>
            <person name="Cheng S."/>
            <person name="Spooner D."/>
            <person name="Van Deynze A."/>
            <person name="Simon P."/>
        </authorList>
    </citation>
    <scope>NUCLEOTIDE SEQUENCE [LARGE SCALE GENOMIC DNA]</scope>
    <source>
        <tissue evidence="2">Leaf</tissue>
    </source>
</reference>
<evidence type="ECO:0000256" key="1">
    <source>
        <dbReference type="SAM" id="Phobius"/>
    </source>
</evidence>
<organism evidence="2">
    <name type="scientific">Daucus carota subsp. sativus</name>
    <name type="common">Carrot</name>
    <dbReference type="NCBI Taxonomy" id="79200"/>
    <lineage>
        <taxon>Eukaryota</taxon>
        <taxon>Viridiplantae</taxon>
        <taxon>Streptophyta</taxon>
        <taxon>Embryophyta</taxon>
        <taxon>Tracheophyta</taxon>
        <taxon>Spermatophyta</taxon>
        <taxon>Magnoliopsida</taxon>
        <taxon>eudicotyledons</taxon>
        <taxon>Gunneridae</taxon>
        <taxon>Pentapetalae</taxon>
        <taxon>asterids</taxon>
        <taxon>campanulids</taxon>
        <taxon>Apiales</taxon>
        <taxon>Apiaceae</taxon>
        <taxon>Apioideae</taxon>
        <taxon>Scandiceae</taxon>
        <taxon>Daucinae</taxon>
        <taxon>Daucus</taxon>
        <taxon>Daucus sect. Daucus</taxon>
    </lineage>
</organism>